<keyword evidence="3" id="KW-1185">Reference proteome</keyword>
<dbReference type="EMBL" id="JAJSOW010000105">
    <property type="protein sequence ID" value="KAI9166139.1"/>
    <property type="molecule type" value="Genomic_DNA"/>
</dbReference>
<name>A0AAD5IJU2_ACENE</name>
<protein>
    <recommendedName>
        <fullName evidence="1">Reverse transcriptase domain-containing protein</fullName>
    </recommendedName>
</protein>
<dbReference type="AlphaFoldDB" id="A0AAD5IJU2"/>
<evidence type="ECO:0000313" key="3">
    <source>
        <dbReference type="Proteomes" id="UP001064489"/>
    </source>
</evidence>
<accession>A0AAD5IJU2</accession>
<sequence>MKIDIRKAFDTLDWSFLCRVHQAFGFSSVFLDWIDSILHSSRLSVLFNEVPEGYFCCSRGVRQGDPLSPLLFGIVENFLGRLLTRGTQKNLKHIMGAFRDYGDISGQLVNWDWATPIFLFGSPFVSGHLQKPDRGYVTSSIWSSLQTNYSSLLKEGIWLIDENSQRDFWRDNWLRVPILELLGIPDYLANLLRARVSDFIHKGRWVLNDCFLTRFPDLCFRIDRIVISPVVDSLIWANYRDGRVSCKTAYSQFLLDIPPVVWWRDVWSHFIPPSRSALTQRLMLNRLPTEDLLCRSGFQLASRCSICGSAISEANRLDIGCMRNFMDDLLILRRFGLQGRPSKAPVIKSVIWSTPAPSWIKVNTDGAAMGSPGFGGCGGIFRNYRAFMKGCFAIPLGQVFAFRLSY</sequence>
<dbReference type="Pfam" id="PF13966">
    <property type="entry name" value="zf-RVT"/>
    <property type="match status" value="1"/>
</dbReference>
<dbReference type="PROSITE" id="PS50878">
    <property type="entry name" value="RT_POL"/>
    <property type="match status" value="1"/>
</dbReference>
<gene>
    <name evidence="2" type="ORF">LWI28_026893</name>
</gene>
<organism evidence="2 3">
    <name type="scientific">Acer negundo</name>
    <name type="common">Box elder</name>
    <dbReference type="NCBI Taxonomy" id="4023"/>
    <lineage>
        <taxon>Eukaryota</taxon>
        <taxon>Viridiplantae</taxon>
        <taxon>Streptophyta</taxon>
        <taxon>Embryophyta</taxon>
        <taxon>Tracheophyta</taxon>
        <taxon>Spermatophyta</taxon>
        <taxon>Magnoliopsida</taxon>
        <taxon>eudicotyledons</taxon>
        <taxon>Gunneridae</taxon>
        <taxon>Pentapetalae</taxon>
        <taxon>rosids</taxon>
        <taxon>malvids</taxon>
        <taxon>Sapindales</taxon>
        <taxon>Sapindaceae</taxon>
        <taxon>Hippocastanoideae</taxon>
        <taxon>Acereae</taxon>
        <taxon>Acer</taxon>
    </lineage>
</organism>
<comment type="caution">
    <text evidence="2">The sequence shown here is derived from an EMBL/GenBank/DDBJ whole genome shotgun (WGS) entry which is preliminary data.</text>
</comment>
<dbReference type="Pfam" id="PF00078">
    <property type="entry name" value="RVT_1"/>
    <property type="match status" value="1"/>
</dbReference>
<dbReference type="InterPro" id="IPR000477">
    <property type="entry name" value="RT_dom"/>
</dbReference>
<feature type="domain" description="Reverse transcriptase" evidence="1">
    <location>
        <begin position="1"/>
        <end position="178"/>
    </location>
</feature>
<dbReference type="PANTHER" id="PTHR19446">
    <property type="entry name" value="REVERSE TRANSCRIPTASES"/>
    <property type="match status" value="1"/>
</dbReference>
<reference evidence="2" key="1">
    <citation type="journal article" date="2022" name="Plant J.">
        <title>Strategies of tolerance reflected in two North American maple genomes.</title>
        <authorList>
            <person name="McEvoy S.L."/>
            <person name="Sezen U.U."/>
            <person name="Trouern-Trend A."/>
            <person name="McMahon S.M."/>
            <person name="Schaberg P.G."/>
            <person name="Yang J."/>
            <person name="Wegrzyn J.L."/>
            <person name="Swenson N.G."/>
        </authorList>
    </citation>
    <scope>NUCLEOTIDE SEQUENCE</scope>
    <source>
        <strain evidence="2">91603</strain>
    </source>
</reference>
<evidence type="ECO:0000259" key="1">
    <source>
        <dbReference type="PROSITE" id="PS50878"/>
    </source>
</evidence>
<evidence type="ECO:0000313" key="2">
    <source>
        <dbReference type="EMBL" id="KAI9166139.1"/>
    </source>
</evidence>
<proteinExistence type="predicted"/>
<dbReference type="InterPro" id="IPR026960">
    <property type="entry name" value="RVT-Znf"/>
</dbReference>
<reference evidence="2" key="2">
    <citation type="submission" date="2023-02" db="EMBL/GenBank/DDBJ databases">
        <authorList>
            <person name="Swenson N.G."/>
            <person name="Wegrzyn J.L."/>
            <person name="Mcevoy S.L."/>
        </authorList>
    </citation>
    <scope>NUCLEOTIDE SEQUENCE</scope>
    <source>
        <strain evidence="2">91603</strain>
        <tissue evidence="2">Leaf</tissue>
    </source>
</reference>
<dbReference type="Proteomes" id="UP001064489">
    <property type="component" value="Chromosome 10"/>
</dbReference>